<evidence type="ECO:0000313" key="7">
    <source>
        <dbReference type="EMBL" id="KAG7583934.1"/>
    </source>
</evidence>
<dbReference type="InterPro" id="IPR002100">
    <property type="entry name" value="TF_MADSbox"/>
</dbReference>
<organism evidence="7 8">
    <name type="scientific">Arabidopsis suecica</name>
    <name type="common">Swedish thale-cress</name>
    <name type="synonym">Cardaminopsis suecica</name>
    <dbReference type="NCBI Taxonomy" id="45249"/>
    <lineage>
        <taxon>Eukaryota</taxon>
        <taxon>Viridiplantae</taxon>
        <taxon>Streptophyta</taxon>
        <taxon>Embryophyta</taxon>
        <taxon>Tracheophyta</taxon>
        <taxon>Spermatophyta</taxon>
        <taxon>Magnoliopsida</taxon>
        <taxon>eudicotyledons</taxon>
        <taxon>Gunneridae</taxon>
        <taxon>Pentapetalae</taxon>
        <taxon>rosids</taxon>
        <taxon>malvids</taxon>
        <taxon>Brassicales</taxon>
        <taxon>Brassicaceae</taxon>
        <taxon>Camelineae</taxon>
        <taxon>Arabidopsis</taxon>
    </lineage>
</organism>
<dbReference type="InterPro" id="IPR007021">
    <property type="entry name" value="DUF659"/>
</dbReference>
<accession>A0A8T2BFJ3</accession>
<dbReference type="InterPro" id="IPR003656">
    <property type="entry name" value="Znf_BED"/>
</dbReference>
<evidence type="ECO:0000313" key="8">
    <source>
        <dbReference type="Proteomes" id="UP000694251"/>
    </source>
</evidence>
<evidence type="ECO:0000256" key="4">
    <source>
        <dbReference type="PROSITE-ProRule" id="PRU00027"/>
    </source>
</evidence>
<evidence type="ECO:0000256" key="3">
    <source>
        <dbReference type="ARBA" id="ARBA00022833"/>
    </source>
</evidence>
<name>A0A8T2BFJ3_ARASU</name>
<dbReference type="GO" id="GO:0003677">
    <property type="term" value="F:DNA binding"/>
    <property type="evidence" value="ECO:0007669"/>
    <property type="project" value="InterPro"/>
</dbReference>
<proteinExistence type="predicted"/>
<dbReference type="PANTHER" id="PTHR32166:SF74">
    <property type="entry name" value="OS05G0256350 PROTEIN"/>
    <property type="match status" value="1"/>
</dbReference>
<dbReference type="Pfam" id="PF04937">
    <property type="entry name" value="DUF659"/>
    <property type="match status" value="1"/>
</dbReference>
<sequence>MKKLRVWLMKKVKELTILCAVRACMIMFSPNDVEPMVWPSVEKAHDLLDGFFALAEIEKKKKEMSLETYLKEKTKKVHEQFMKTQKKHMDYVTDQLMEELHRGRRIDDLSLSEINALISFSRGNIILHRKELEFVQHSPLRDPPVPPFEVQFEELTVTANDVIIRGGQVDERTWKNYEETKRAKPRTFQPIEMDLISYNKSPNHVLYEGSSRNENLYLDIEQVIAPVMTFHGLVGLVFHQLQRHIINTPTMDTSEPRQHPFDFMSRKLGVKEEGSSVNNGDSQFHGRSNTSAVNDGIHQEPPPNGTTIGEINGGEVLMASSSNVDPRGASDSTVLKRNSNDVAWDYGILYDLKNLDKVKCKLCGKEFSGGAYRIKEHIDKIPGNVYACPKYQRMIKKSARMLSRKIRKMQRTLGPMDKFATNINPESRPLPTRQQNINDALWKEKLHKVQQYIARWVYASGVPFNSIANEEFKMMVTAIGQFCPGVTPPSQYQLREPLLKEEVDRVHGLLKPQEEEWKKNGCTVMTNAWSDRKRRSIMNLCVNCKGGTIFLSSKESSDEAHTGGYVFEYVKGCIEEIGEENVVQVVTDNATNNMSATKIMKEIKPSIFWTSCGTHSINLMLKCISRLPRFKSTIQMAKEFTILMYAHHKTLAMMRSFTNKRDIVRSGVTRFA</sequence>
<dbReference type="PROSITE" id="PS50808">
    <property type="entry name" value="ZF_BED"/>
    <property type="match status" value="1"/>
</dbReference>
<keyword evidence="1" id="KW-0479">Metal-binding</keyword>
<evidence type="ECO:0000259" key="5">
    <source>
        <dbReference type="PROSITE" id="PS50066"/>
    </source>
</evidence>
<keyword evidence="8" id="KW-1185">Reference proteome</keyword>
<dbReference type="OrthoDB" id="1109780at2759"/>
<feature type="domain" description="BED-type" evidence="6">
    <location>
        <begin position="338"/>
        <end position="395"/>
    </location>
</feature>
<feature type="domain" description="MADS-box" evidence="5">
    <location>
        <begin position="1"/>
        <end position="31"/>
    </location>
</feature>
<dbReference type="AlphaFoldDB" id="A0A8T2BFJ3"/>
<gene>
    <name evidence="7" type="ORF">ISN44_As08g034300</name>
</gene>
<protein>
    <submittedName>
        <fullName evidence="7">Zinc finger BED-type</fullName>
    </submittedName>
</protein>
<dbReference type="Proteomes" id="UP000694251">
    <property type="component" value="Chromosome 8"/>
</dbReference>
<comment type="caution">
    <text evidence="7">The sequence shown here is derived from an EMBL/GenBank/DDBJ whole genome shotgun (WGS) entry which is preliminary data.</text>
</comment>
<dbReference type="PROSITE" id="PS50066">
    <property type="entry name" value="MADS_BOX_2"/>
    <property type="match status" value="1"/>
</dbReference>
<reference evidence="7 8" key="1">
    <citation type="submission" date="2020-12" db="EMBL/GenBank/DDBJ databases">
        <title>Concerted genomic and epigenomic changes stabilize Arabidopsis allopolyploids.</title>
        <authorList>
            <person name="Chen Z."/>
        </authorList>
    </citation>
    <scope>NUCLEOTIDE SEQUENCE [LARGE SCALE GENOMIC DNA]</scope>
    <source>
        <strain evidence="7">As9502</strain>
        <tissue evidence="7">Leaf</tissue>
    </source>
</reference>
<dbReference type="GO" id="GO:0008270">
    <property type="term" value="F:zinc ion binding"/>
    <property type="evidence" value="ECO:0007669"/>
    <property type="project" value="UniProtKB-KW"/>
</dbReference>
<evidence type="ECO:0000256" key="2">
    <source>
        <dbReference type="ARBA" id="ARBA00022771"/>
    </source>
</evidence>
<dbReference type="PANTHER" id="PTHR32166">
    <property type="entry name" value="OSJNBA0013A04.12 PROTEIN"/>
    <property type="match status" value="1"/>
</dbReference>
<evidence type="ECO:0000256" key="1">
    <source>
        <dbReference type="ARBA" id="ARBA00022723"/>
    </source>
</evidence>
<keyword evidence="2 4" id="KW-0863">Zinc-finger</keyword>
<dbReference type="EMBL" id="JAEFBJ010000008">
    <property type="protein sequence ID" value="KAG7583934.1"/>
    <property type="molecule type" value="Genomic_DNA"/>
</dbReference>
<dbReference type="GO" id="GO:0046983">
    <property type="term" value="F:protein dimerization activity"/>
    <property type="evidence" value="ECO:0007669"/>
    <property type="project" value="InterPro"/>
</dbReference>
<dbReference type="Pfam" id="PF00319">
    <property type="entry name" value="SRF-TF"/>
    <property type="match status" value="1"/>
</dbReference>
<keyword evidence="3" id="KW-0862">Zinc</keyword>
<evidence type="ECO:0000259" key="6">
    <source>
        <dbReference type="PROSITE" id="PS50808"/>
    </source>
</evidence>